<evidence type="ECO:0000313" key="7">
    <source>
        <dbReference type="EMBL" id="KEZ85815.1"/>
    </source>
</evidence>
<dbReference type="AlphaFoldDB" id="A0A084JA31"/>
<evidence type="ECO:0000256" key="2">
    <source>
        <dbReference type="ARBA" id="ARBA00022630"/>
    </source>
</evidence>
<dbReference type="HAMAP" id="MF_01984">
    <property type="entry name" value="ubiX_pad"/>
    <property type="match status" value="1"/>
</dbReference>
<dbReference type="GO" id="GO:0016831">
    <property type="term" value="F:carboxy-lyase activity"/>
    <property type="evidence" value="ECO:0007669"/>
    <property type="project" value="TreeGrafter"/>
</dbReference>
<dbReference type="PANTHER" id="PTHR43374">
    <property type="entry name" value="FLAVIN PRENYLTRANSFERASE"/>
    <property type="match status" value="1"/>
</dbReference>
<gene>
    <name evidence="5" type="primary">ubiX</name>
    <name evidence="7" type="ORF">IO98_23560</name>
</gene>
<dbReference type="Pfam" id="PF02441">
    <property type="entry name" value="Flavoprotein"/>
    <property type="match status" value="1"/>
</dbReference>
<evidence type="ECO:0000256" key="3">
    <source>
        <dbReference type="ARBA" id="ARBA00022643"/>
    </source>
</evidence>
<dbReference type="NCBIfam" id="NF004685">
    <property type="entry name" value="PRK06029.1"/>
    <property type="match status" value="1"/>
</dbReference>
<comment type="catalytic activity">
    <reaction evidence="5">
        <text>dimethylallyl phosphate + FMNH2 = prenylated FMNH2 + phosphate</text>
        <dbReference type="Rhea" id="RHEA:37743"/>
        <dbReference type="ChEBI" id="CHEBI:43474"/>
        <dbReference type="ChEBI" id="CHEBI:57618"/>
        <dbReference type="ChEBI" id="CHEBI:87467"/>
        <dbReference type="ChEBI" id="CHEBI:88052"/>
        <dbReference type="EC" id="2.5.1.129"/>
    </reaction>
</comment>
<dbReference type="Proteomes" id="UP000028525">
    <property type="component" value="Unassembled WGS sequence"/>
</dbReference>
<comment type="caution">
    <text evidence="7">The sequence shown here is derived from an EMBL/GenBank/DDBJ whole genome shotgun (WGS) entry which is preliminary data.</text>
</comment>
<keyword evidence="4 5" id="KW-0808">Transferase</keyword>
<dbReference type="InterPro" id="IPR003382">
    <property type="entry name" value="Flavoprotein"/>
</dbReference>
<dbReference type="InterPro" id="IPR036551">
    <property type="entry name" value="Flavin_trans-like"/>
</dbReference>
<dbReference type="NCBIfam" id="TIGR00421">
    <property type="entry name" value="ubiX_pad"/>
    <property type="match status" value="1"/>
</dbReference>
<dbReference type="Gene3D" id="3.40.50.1950">
    <property type="entry name" value="Flavin prenyltransferase-like"/>
    <property type="match status" value="1"/>
</dbReference>
<keyword evidence="8" id="KW-1185">Reference proteome</keyword>
<evidence type="ECO:0000256" key="4">
    <source>
        <dbReference type="ARBA" id="ARBA00022679"/>
    </source>
</evidence>
<feature type="binding site" evidence="5">
    <location>
        <position position="36"/>
    </location>
    <ligand>
        <name>FMN</name>
        <dbReference type="ChEBI" id="CHEBI:58210"/>
    </ligand>
</feature>
<proteinExistence type="inferred from homology"/>
<comment type="caution">
    <text evidence="5">Lacks conserved residue(s) required for the propagation of feature annotation.</text>
</comment>
<dbReference type="STRING" id="29354.IO98_23560"/>
<reference evidence="7 8" key="1">
    <citation type="submission" date="2014-07" db="EMBL/GenBank/DDBJ databases">
        <title>Draft genome of Clostridium celerecrescens 152B isolated from sediments associated with methane hydrate from Krishna Godavari basin.</title>
        <authorList>
            <person name="Honkalas V.S."/>
            <person name="Dabir A.P."/>
            <person name="Arora P."/>
            <person name="Dhakephalkar P.K."/>
        </authorList>
    </citation>
    <scope>NUCLEOTIDE SEQUENCE [LARGE SCALE GENOMIC DNA]</scope>
    <source>
        <strain evidence="7 8">152B</strain>
    </source>
</reference>
<dbReference type="EC" id="2.5.1.129" evidence="5"/>
<evidence type="ECO:0000256" key="5">
    <source>
        <dbReference type="HAMAP-Rule" id="MF_01984"/>
    </source>
</evidence>
<feature type="domain" description="Flavoprotein" evidence="6">
    <location>
        <begin position="2"/>
        <end position="178"/>
    </location>
</feature>
<evidence type="ECO:0000256" key="1">
    <source>
        <dbReference type="ARBA" id="ARBA00022602"/>
    </source>
</evidence>
<protein>
    <recommendedName>
        <fullName evidence="5">Flavin prenyltransferase UbiX</fullName>
        <ecNumber evidence="5">2.5.1.129</ecNumber>
    </recommendedName>
</protein>
<feature type="binding site" evidence="5">
    <location>
        <position position="129"/>
    </location>
    <ligand>
        <name>FMN</name>
        <dbReference type="ChEBI" id="CHEBI:58210"/>
    </ligand>
</feature>
<dbReference type="GO" id="GO:0106141">
    <property type="term" value="F:flavin prenyltransferase activity"/>
    <property type="evidence" value="ECO:0007669"/>
    <property type="project" value="UniProtKB-EC"/>
</dbReference>
<dbReference type="SUPFAM" id="SSF52507">
    <property type="entry name" value="Homo-oligomeric flavin-containing Cys decarboxylases, HFCD"/>
    <property type="match status" value="1"/>
</dbReference>
<accession>A0A084JA31</accession>
<dbReference type="RefSeq" id="WP_195841187.1">
    <property type="nucleotide sequence ID" value="NZ_JPME01000054.1"/>
</dbReference>
<dbReference type="InterPro" id="IPR004507">
    <property type="entry name" value="UbiX-like"/>
</dbReference>
<keyword evidence="1 5" id="KW-0637">Prenyltransferase</keyword>
<keyword evidence="2 5" id="KW-0285">Flavoprotein</keyword>
<comment type="function">
    <text evidence="5">Flavin prenyltransferase that catalyzes the synthesis of the prenylated FMN cofactor (prenyl-FMN) for 4-hydroxy-3-polyprenylbenzoic acid decarboxylase UbiD. The prenyltransferase is metal-independent and links a dimethylallyl moiety from dimethylallyl monophosphate (DMAP) to the flavin N5 and C6 atoms of FMN.</text>
</comment>
<feature type="binding site" evidence="5">
    <location>
        <begin position="10"/>
        <end position="12"/>
    </location>
    <ligand>
        <name>FMN</name>
        <dbReference type="ChEBI" id="CHEBI:58210"/>
    </ligand>
</feature>
<keyword evidence="3 5" id="KW-0288">FMN</keyword>
<dbReference type="PANTHER" id="PTHR43374:SF1">
    <property type="entry name" value="FLAVIN PRENYLTRANSFERASE PAD1, MITOCHONDRIAL"/>
    <property type="match status" value="1"/>
</dbReference>
<evidence type="ECO:0000313" key="8">
    <source>
        <dbReference type="Proteomes" id="UP000028525"/>
    </source>
</evidence>
<organism evidence="7 8">
    <name type="scientific">Lacrimispora celerecrescens</name>
    <dbReference type="NCBI Taxonomy" id="29354"/>
    <lineage>
        <taxon>Bacteria</taxon>
        <taxon>Bacillati</taxon>
        <taxon>Bacillota</taxon>
        <taxon>Clostridia</taxon>
        <taxon>Lachnospirales</taxon>
        <taxon>Lachnospiraceae</taxon>
        <taxon>Lacrimispora</taxon>
    </lineage>
</organism>
<feature type="binding site" evidence="5">
    <location>
        <position position="175"/>
    </location>
    <ligand>
        <name>dimethylallyl phosphate</name>
        <dbReference type="ChEBI" id="CHEBI:88052"/>
    </ligand>
</feature>
<sequence length="194" mass="21323">MKQYVVGITGASGSIYGLRIVEALLEGGARVRLILTGTGEKVVAYETGREAREWIDDFKNRFTGQLILEDNNDLFSAAASGSHLTDGMIIAPCSMSKLAHIAAGITPDLMTRAADVALKQRRPLVLMPRETPLSQIHLKNMLTLAECGAFIVPAMPAFYQKPKSLDDIADFMAGRVLDCLGVENHRYARWKEEE</sequence>
<name>A0A084JA31_9FIRM</name>
<evidence type="ECO:0000259" key="6">
    <source>
        <dbReference type="Pfam" id="PF02441"/>
    </source>
</evidence>
<dbReference type="EMBL" id="JPME01000054">
    <property type="protein sequence ID" value="KEZ85815.1"/>
    <property type="molecule type" value="Genomic_DNA"/>
</dbReference>
<feature type="binding site" evidence="5">
    <location>
        <position position="159"/>
    </location>
    <ligand>
        <name>dimethylallyl phosphate</name>
        <dbReference type="ChEBI" id="CHEBI:88052"/>
    </ligand>
</feature>
<comment type="similarity">
    <text evidence="5">Belongs to the UbiX/PAD1 family.</text>
</comment>